<keyword evidence="3" id="KW-1185">Reference proteome</keyword>
<feature type="compositionally biased region" description="Low complexity" evidence="1">
    <location>
        <begin position="285"/>
        <end position="294"/>
    </location>
</feature>
<sequence length="397" mass="42034">MGYVRDYLQVLFRRGGSAQAAAEASARDDKRGQSSPGRRLRGASPADAEPPLPYHGHEVYSCKARQCLNAGAALIFKTFYSDAPSPLDDKGIGRLKAVYEAWLPKGSAVPSDRISGIYMLAFIGSGACDSTISCGGTTTTRAMTKHRVQCLYTGAGLRHGATVHGDTPCAGLVVWIKGSLPVGGPWVQAMAVPPEARLNKLCAIAAPKPDFAQRCNRGDALLELPDLTAHPSGHVFEIDSDVYVYTCRLSPCASIRYTAASAARSTSEPPICEPPRLLRAATVTATSHTSAGAARGRGRSRRHSPVPSNRRSIFIHVFSDLSKNGRPRSGGARLVLPGGVHLSNGAAAHLKNVTPGAEIAIRSAGFDRAQFVLVDMPTYRDGDGDDGDDDASDSRSI</sequence>
<organism evidence="2 3">
    <name type="scientific">Coemansia biformis</name>
    <dbReference type="NCBI Taxonomy" id="1286918"/>
    <lineage>
        <taxon>Eukaryota</taxon>
        <taxon>Fungi</taxon>
        <taxon>Fungi incertae sedis</taxon>
        <taxon>Zoopagomycota</taxon>
        <taxon>Kickxellomycotina</taxon>
        <taxon>Kickxellomycetes</taxon>
        <taxon>Kickxellales</taxon>
        <taxon>Kickxellaceae</taxon>
        <taxon>Coemansia</taxon>
    </lineage>
</organism>
<name>A0A9W7YGF4_9FUNG</name>
<gene>
    <name evidence="2" type="ORF">LPJ61_000784</name>
</gene>
<feature type="region of interest" description="Disordered" evidence="1">
    <location>
        <begin position="285"/>
        <end position="307"/>
    </location>
</feature>
<evidence type="ECO:0000313" key="3">
    <source>
        <dbReference type="Proteomes" id="UP001143981"/>
    </source>
</evidence>
<dbReference type="Proteomes" id="UP001143981">
    <property type="component" value="Unassembled WGS sequence"/>
</dbReference>
<proteinExistence type="predicted"/>
<comment type="caution">
    <text evidence="2">The sequence shown here is derived from an EMBL/GenBank/DDBJ whole genome shotgun (WGS) entry which is preliminary data.</text>
</comment>
<reference evidence="2" key="1">
    <citation type="submission" date="2022-07" db="EMBL/GenBank/DDBJ databases">
        <title>Phylogenomic reconstructions and comparative analyses of Kickxellomycotina fungi.</title>
        <authorList>
            <person name="Reynolds N.K."/>
            <person name="Stajich J.E."/>
            <person name="Barry K."/>
            <person name="Grigoriev I.V."/>
            <person name="Crous P."/>
            <person name="Smith M.E."/>
        </authorList>
    </citation>
    <scope>NUCLEOTIDE SEQUENCE</scope>
    <source>
        <strain evidence="2">BCRC 34381</strain>
    </source>
</reference>
<dbReference type="OrthoDB" id="5581610at2759"/>
<feature type="region of interest" description="Disordered" evidence="1">
    <location>
        <begin position="378"/>
        <end position="397"/>
    </location>
</feature>
<dbReference type="AlphaFoldDB" id="A0A9W7YGF4"/>
<protein>
    <submittedName>
        <fullName evidence="2">Uncharacterized protein</fullName>
    </submittedName>
</protein>
<feature type="region of interest" description="Disordered" evidence="1">
    <location>
        <begin position="21"/>
        <end position="52"/>
    </location>
</feature>
<accession>A0A9W7YGF4</accession>
<dbReference type="EMBL" id="JANBOI010000046">
    <property type="protein sequence ID" value="KAJ1734997.1"/>
    <property type="molecule type" value="Genomic_DNA"/>
</dbReference>
<evidence type="ECO:0000256" key="1">
    <source>
        <dbReference type="SAM" id="MobiDB-lite"/>
    </source>
</evidence>
<evidence type="ECO:0000313" key="2">
    <source>
        <dbReference type="EMBL" id="KAJ1734997.1"/>
    </source>
</evidence>